<keyword evidence="2" id="KW-1185">Reference proteome</keyword>
<proteinExistence type="predicted"/>
<reference evidence="2" key="1">
    <citation type="journal article" date="2019" name="Int. J. Syst. Evol. Microbiol.">
        <title>The Global Catalogue of Microorganisms (GCM) 10K type strain sequencing project: providing services to taxonomists for standard genome sequencing and annotation.</title>
        <authorList>
            <consortium name="The Broad Institute Genomics Platform"/>
            <consortium name="The Broad Institute Genome Sequencing Center for Infectious Disease"/>
            <person name="Wu L."/>
            <person name="Ma J."/>
        </authorList>
    </citation>
    <scope>NUCLEOTIDE SEQUENCE [LARGE SCALE GENOMIC DNA]</scope>
    <source>
        <strain evidence="2">NBRC 111980</strain>
    </source>
</reference>
<gene>
    <name evidence="1" type="ORF">GCM10007901_15480</name>
</gene>
<evidence type="ECO:0000313" key="1">
    <source>
        <dbReference type="EMBL" id="GLQ92597.1"/>
    </source>
</evidence>
<sequence>MTVLEPDVFWNQIAAALSARIVPLLMMVLPEPSGFTASALNSVPDESTVAPCSTVNVLLLRKSIVLAPVLYPPLPFTASFCTSAPDWIRIFALSESEIAVASPNTTCAFVPTVTVAPEAVVGPEPIVVVHGEGEFVSHVVTLLAVMQFALT</sequence>
<evidence type="ECO:0000313" key="2">
    <source>
        <dbReference type="Proteomes" id="UP001156670"/>
    </source>
</evidence>
<organism evidence="1 2">
    <name type="scientific">Dyella acidisoli</name>
    <dbReference type="NCBI Taxonomy" id="1867834"/>
    <lineage>
        <taxon>Bacteria</taxon>
        <taxon>Pseudomonadati</taxon>
        <taxon>Pseudomonadota</taxon>
        <taxon>Gammaproteobacteria</taxon>
        <taxon>Lysobacterales</taxon>
        <taxon>Rhodanobacteraceae</taxon>
        <taxon>Dyella</taxon>
    </lineage>
</organism>
<comment type="caution">
    <text evidence="1">The sequence shown here is derived from an EMBL/GenBank/DDBJ whole genome shotgun (WGS) entry which is preliminary data.</text>
</comment>
<dbReference type="EMBL" id="BSOB01000010">
    <property type="protein sequence ID" value="GLQ92597.1"/>
    <property type="molecule type" value="Genomic_DNA"/>
</dbReference>
<accession>A0ABQ5XNN0</accession>
<protein>
    <submittedName>
        <fullName evidence="1">Uncharacterized protein</fullName>
    </submittedName>
</protein>
<name>A0ABQ5XNN0_9GAMM</name>
<dbReference type="Proteomes" id="UP001156670">
    <property type="component" value="Unassembled WGS sequence"/>
</dbReference>